<proteinExistence type="predicted"/>
<dbReference type="PANTHER" id="PTHR46082:SF6">
    <property type="entry name" value="AAA+ ATPASE DOMAIN-CONTAINING PROTEIN-RELATED"/>
    <property type="match status" value="1"/>
</dbReference>
<evidence type="ECO:0000256" key="2">
    <source>
        <dbReference type="SAM" id="MobiDB-lite"/>
    </source>
</evidence>
<dbReference type="InterPro" id="IPR011990">
    <property type="entry name" value="TPR-like_helical_dom_sf"/>
</dbReference>
<feature type="compositionally biased region" description="Basic and acidic residues" evidence="2">
    <location>
        <begin position="448"/>
        <end position="457"/>
    </location>
</feature>
<name>A0A8H6J1T3_9PEZI</name>
<protein>
    <submittedName>
        <fullName evidence="3">NB-ARC and TPR domain protein</fullName>
    </submittedName>
</protein>
<dbReference type="OrthoDB" id="5243026at2759"/>
<dbReference type="InterPro" id="IPR053137">
    <property type="entry name" value="NLR-like"/>
</dbReference>
<dbReference type="AlphaFoldDB" id="A0A8H6J1T3"/>
<dbReference type="SUPFAM" id="SSF53474">
    <property type="entry name" value="alpha/beta-Hydrolases"/>
    <property type="match status" value="1"/>
</dbReference>
<dbReference type="SMART" id="SM00028">
    <property type="entry name" value="TPR"/>
    <property type="match status" value="11"/>
</dbReference>
<feature type="repeat" description="TPR" evidence="1">
    <location>
        <begin position="892"/>
        <end position="925"/>
    </location>
</feature>
<feature type="repeat" description="TPR" evidence="1">
    <location>
        <begin position="934"/>
        <end position="967"/>
    </location>
</feature>
<feature type="repeat" description="TPR" evidence="1">
    <location>
        <begin position="1060"/>
        <end position="1093"/>
    </location>
</feature>
<comment type="caution">
    <text evidence="3">The sequence shown here is derived from an EMBL/GenBank/DDBJ whole genome shotgun (WGS) entry which is preliminary data.</text>
</comment>
<feature type="repeat" description="TPR" evidence="1">
    <location>
        <begin position="1144"/>
        <end position="1177"/>
    </location>
</feature>
<dbReference type="Pfam" id="PF13424">
    <property type="entry name" value="TPR_12"/>
    <property type="match status" value="4"/>
</dbReference>
<gene>
    <name evidence="3" type="ORF">CMUS01_14757</name>
</gene>
<dbReference type="Pfam" id="PF13374">
    <property type="entry name" value="TPR_10"/>
    <property type="match status" value="2"/>
</dbReference>
<organism evidence="3 4">
    <name type="scientific">Colletotrichum musicola</name>
    <dbReference type="NCBI Taxonomy" id="2175873"/>
    <lineage>
        <taxon>Eukaryota</taxon>
        <taxon>Fungi</taxon>
        <taxon>Dikarya</taxon>
        <taxon>Ascomycota</taxon>
        <taxon>Pezizomycotina</taxon>
        <taxon>Sordariomycetes</taxon>
        <taxon>Hypocreomycetidae</taxon>
        <taxon>Glomerellales</taxon>
        <taxon>Glomerellaceae</taxon>
        <taxon>Colletotrichum</taxon>
        <taxon>Colletotrichum orchidearum species complex</taxon>
    </lineage>
</organism>
<evidence type="ECO:0000256" key="1">
    <source>
        <dbReference type="PROSITE-ProRule" id="PRU00339"/>
    </source>
</evidence>
<feature type="repeat" description="TPR" evidence="1">
    <location>
        <begin position="976"/>
        <end position="1009"/>
    </location>
</feature>
<feature type="repeat" description="TPR" evidence="1">
    <location>
        <begin position="1102"/>
        <end position="1135"/>
    </location>
</feature>
<dbReference type="Gene3D" id="3.40.50.300">
    <property type="entry name" value="P-loop containing nucleotide triphosphate hydrolases"/>
    <property type="match status" value="1"/>
</dbReference>
<dbReference type="PANTHER" id="PTHR46082">
    <property type="entry name" value="ATP/GTP-BINDING PROTEIN-RELATED"/>
    <property type="match status" value="1"/>
</dbReference>
<dbReference type="Gene3D" id="3.40.50.1820">
    <property type="entry name" value="alpha/beta hydrolase"/>
    <property type="match status" value="1"/>
</dbReference>
<dbReference type="Proteomes" id="UP000639643">
    <property type="component" value="Unassembled WGS sequence"/>
</dbReference>
<evidence type="ECO:0000313" key="4">
    <source>
        <dbReference type="Proteomes" id="UP000639643"/>
    </source>
</evidence>
<dbReference type="PRINTS" id="PR00381">
    <property type="entry name" value="KINESINLIGHT"/>
</dbReference>
<evidence type="ECO:0000313" key="3">
    <source>
        <dbReference type="EMBL" id="KAF6804850.1"/>
    </source>
</evidence>
<keyword evidence="1" id="KW-0802">TPR repeat</keyword>
<dbReference type="SUPFAM" id="SSF52540">
    <property type="entry name" value="P-loop containing nucleoside triphosphate hydrolases"/>
    <property type="match status" value="1"/>
</dbReference>
<reference evidence="3" key="1">
    <citation type="journal article" date="2020" name="Phytopathology">
        <title>Genome Sequence Resources of Colletotrichum truncatum, C. plurivorum, C. musicola, and C. sojae: Four Species Pathogenic to Soybean (Glycine max).</title>
        <authorList>
            <person name="Rogerio F."/>
            <person name="Boufleur T.R."/>
            <person name="Ciampi-Guillardi M."/>
            <person name="Sukno S.A."/>
            <person name="Thon M.R."/>
            <person name="Massola Junior N.S."/>
            <person name="Baroncelli R."/>
        </authorList>
    </citation>
    <scope>NUCLEOTIDE SEQUENCE</scope>
    <source>
        <strain evidence="3">LFN0074</strain>
    </source>
</reference>
<feature type="repeat" description="TPR" evidence="1">
    <location>
        <begin position="766"/>
        <end position="799"/>
    </location>
</feature>
<feature type="repeat" description="TPR" evidence="1">
    <location>
        <begin position="850"/>
        <end position="883"/>
    </location>
</feature>
<keyword evidence="4" id="KW-1185">Reference proteome</keyword>
<accession>A0A8H6J1T3</accession>
<feature type="region of interest" description="Disordered" evidence="2">
    <location>
        <begin position="448"/>
        <end position="472"/>
    </location>
</feature>
<dbReference type="PROSITE" id="PS50005">
    <property type="entry name" value="TPR"/>
    <property type="match status" value="10"/>
</dbReference>
<dbReference type="InterPro" id="IPR019734">
    <property type="entry name" value="TPR_rpt"/>
</dbReference>
<sequence length="1274" mass="142931">MAFCLNVADWRSIIAVHGLNPRSKNDADHAWDTWRTPSGPAGRLWLRDDLPTYVPDSRIFLYQYNATAVYGKDRSTFIDKANDLLEDIRLEREDAESRPILFLGHSMGGLLIKQALINAHNNPNYKSIMDATSGLAFFATPHNGGDWKLVSLGSLAAKIATTTGFQKGDDVLETLKEGSIFSDIMHEHWRHQLLKYNIVSFWGGFDNVVPRESARLGMPGDRENVVRLDADHSTVCKFGAAESDQDNLKRVRSNIKDMYKKALKNSELNAIPTPVGSESSVDVGLQARLAALQGSVIESAVASFTLVPSTSEVTGVNRFVARGDELRRMHEVLKWNGERRTAVLHGLGGMGKTQLTIAYIKRHRADYSATIWMNARDEMSLKESFQRAAQRILREHQSVVYIKNAMANQDLDETVESVKSWLSEPRNDRWLVVYDNYDDVRFDGRDRTEKSVRRVTEESGSDPGKTQPEAAGSKAYDIRAYLPETDHGAIIITTRSVTVKIGKLIRLSKLGDINDSLEILASTSARDYFRQGKLLKIRGWIGLNDEIDPDAEMLARQLDGLPLALSTAGAYLSQVTTTCAEYLRLYRESWLRLQKESPQLLGYSQALYSTWGVSFRHIQQQSMGAAMLLQLWAYLDNEDLWYELLREAGSEGPAWLQDVTADELVFNTTMRILCEHGLVEPDPPIKEVGKDSRGYSVHGCVHAWMMHVLNTAVDEEMAWAAMNCVASHVPDEEQHEYWVVQRRLLQHADRCVEWVEDGVEPKEEEAWTYHCLGDLYSSQGRLKEAEAMYERALQGKEKALGPDHTSTLSTVNNLGILYKDQGRLKEAEAMYERALQGKEKALGPDHTSTLDTVNNLGSLYKDQGRLKEAEAMYERALQGSEKALGPDHTSTLSTVNNLGLLYSDQGRLKEAEAMYERALQGSEKALGPDHTSTLDTVNNLGSLYKDQGRLKEAEAMYERALQGSEKALGPDHTSTLSTVNNLGLLYSDQGRLKEAEAMYERALQGKEKALGPDHTSTLDTVNNLGNLYSDQGRLKEAEAMYERALQGKEKALGLDHTSTLDTVNNLGILYKDQGRLKEAEAMYERALQGKEKALGPDHTSTLSTVNNLGILYKDQGRLKEAEAMYERALQGKEKALGPDHTSTLDTVNNLGSLYKDQGRLKEAEAMYERALQGYEKALHPDTLRTYVPALKAVENIGRLFEQLGAVDRALEHYDRARTGIADVFGSESERYTHLSDQIHKLQLPRQESVPLPRVATDHSLRSKWKSWKERLKRA</sequence>
<dbReference type="EMBL" id="WIGM01001109">
    <property type="protein sequence ID" value="KAF6804850.1"/>
    <property type="molecule type" value="Genomic_DNA"/>
</dbReference>
<dbReference type="Gene3D" id="1.25.40.10">
    <property type="entry name" value="Tetratricopeptide repeat domain"/>
    <property type="match status" value="4"/>
</dbReference>
<feature type="repeat" description="TPR" evidence="1">
    <location>
        <begin position="808"/>
        <end position="841"/>
    </location>
</feature>
<dbReference type="InterPro" id="IPR029058">
    <property type="entry name" value="AB_hydrolase_fold"/>
</dbReference>
<dbReference type="InterPro" id="IPR027417">
    <property type="entry name" value="P-loop_NTPase"/>
</dbReference>
<dbReference type="SUPFAM" id="SSF48452">
    <property type="entry name" value="TPR-like"/>
    <property type="match status" value="2"/>
</dbReference>
<feature type="repeat" description="TPR" evidence="1">
    <location>
        <begin position="1018"/>
        <end position="1051"/>
    </location>
</feature>